<dbReference type="InterPro" id="IPR022310">
    <property type="entry name" value="NAD/GMP_synthase"/>
</dbReference>
<dbReference type="RefSeq" id="WP_035902502.1">
    <property type="nucleotide sequence ID" value="NZ_CAAAHN010000021.1"/>
</dbReference>
<dbReference type="NCBIfam" id="NF010588">
    <property type="entry name" value="PRK13981.1"/>
    <property type="match status" value="1"/>
</dbReference>
<proteinExistence type="inferred from homology"/>
<comment type="caution">
    <text evidence="10">The sequence shown here is derived from an EMBL/GenBank/DDBJ whole genome shotgun (WGS) entry which is preliminary data.</text>
</comment>
<keyword evidence="11" id="KW-1185">Reference proteome</keyword>
<feature type="binding site" evidence="7">
    <location>
        <begin position="280"/>
        <end position="287"/>
    </location>
    <ligand>
        <name>ATP</name>
        <dbReference type="ChEBI" id="CHEBI:30616"/>
    </ligand>
</feature>
<dbReference type="Pfam" id="PF02540">
    <property type="entry name" value="NAD_synthase"/>
    <property type="match status" value="1"/>
</dbReference>
<reference evidence="10 11" key="1">
    <citation type="submission" date="2015-11" db="EMBL/GenBank/DDBJ databases">
        <title>Genomic analysis of 38 Legionella species identifies large and diverse effector repertoires.</title>
        <authorList>
            <person name="Burstein D."/>
            <person name="Amaro F."/>
            <person name="Zusman T."/>
            <person name="Lifshitz Z."/>
            <person name="Cohen O."/>
            <person name="Gilbert J.A."/>
            <person name="Pupko T."/>
            <person name="Shuman H.A."/>
            <person name="Segal G."/>
        </authorList>
    </citation>
    <scope>NUCLEOTIDE SEQUENCE [LARGE SCALE GENOMIC DNA]</scope>
    <source>
        <strain evidence="10 11">ATCC 49504</strain>
    </source>
</reference>
<comment type="function">
    <text evidence="7">Catalyzes the ATP-dependent amidation of deamido-NAD to form NAD. Uses L-glutamine as a nitrogen source.</text>
</comment>
<feature type="active site" description="Nucleophile; for glutaminase activity" evidence="7">
    <location>
        <position position="145"/>
    </location>
</feature>
<feature type="binding site" evidence="7">
    <location>
        <position position="392"/>
    </location>
    <ligand>
        <name>deamido-NAD(+)</name>
        <dbReference type="ChEBI" id="CHEBI:58437"/>
        <note>ligand shared between two neighboring subunits</note>
    </ligand>
</feature>
<feature type="binding site" evidence="7">
    <location>
        <position position="387"/>
    </location>
    <ligand>
        <name>ATP</name>
        <dbReference type="ChEBI" id="CHEBI:30616"/>
    </ligand>
</feature>
<dbReference type="UniPathway" id="UPA00253">
    <property type="reaction ID" value="UER00334"/>
</dbReference>
<keyword evidence="6 7" id="KW-0520">NAD</keyword>
<dbReference type="PATRIC" id="fig|45065.4.peg.903"/>
<dbReference type="PANTHER" id="PTHR23090:SF9">
    <property type="entry name" value="GLUTAMINE-DEPENDENT NAD(+) SYNTHETASE"/>
    <property type="match status" value="1"/>
</dbReference>
<dbReference type="Pfam" id="PF00795">
    <property type="entry name" value="CN_hydrolase"/>
    <property type="match status" value="1"/>
</dbReference>
<feature type="binding site" evidence="7">
    <location>
        <position position="177"/>
    </location>
    <ligand>
        <name>L-glutamine</name>
        <dbReference type="ChEBI" id="CHEBI:58359"/>
    </ligand>
</feature>
<evidence type="ECO:0000256" key="1">
    <source>
        <dbReference type="ARBA" id="ARBA00005188"/>
    </source>
</evidence>
<dbReference type="AlphaFoldDB" id="A0A0W0U0L5"/>
<accession>A0A0W0U0L5</accession>
<dbReference type="FunFam" id="3.40.50.620:FF:000106">
    <property type="entry name" value="Glutamine-dependent NAD(+) synthetase"/>
    <property type="match status" value="1"/>
</dbReference>
<keyword evidence="3 7" id="KW-0436">Ligase</keyword>
<evidence type="ECO:0000256" key="3">
    <source>
        <dbReference type="ARBA" id="ARBA00022598"/>
    </source>
</evidence>
<feature type="active site" description="For glutaminase activity" evidence="7">
    <location>
        <position position="108"/>
    </location>
</feature>
<dbReference type="Gene3D" id="3.60.110.10">
    <property type="entry name" value="Carbon-nitrogen hydrolase"/>
    <property type="match status" value="1"/>
</dbReference>
<dbReference type="PANTHER" id="PTHR23090">
    <property type="entry name" value="NH 3 /GLUTAMINE-DEPENDENT NAD + SYNTHETASE"/>
    <property type="match status" value="1"/>
</dbReference>
<dbReference type="InterPro" id="IPR014729">
    <property type="entry name" value="Rossmann-like_a/b/a_fold"/>
</dbReference>
<dbReference type="STRING" id="45065.Lgee_0841"/>
<evidence type="ECO:0000256" key="2">
    <source>
        <dbReference type="ARBA" id="ARBA00007145"/>
    </source>
</evidence>
<dbReference type="InterPro" id="IPR036526">
    <property type="entry name" value="C-N_Hydrolase_sf"/>
</dbReference>
<dbReference type="Gene3D" id="3.40.50.620">
    <property type="entry name" value="HUPs"/>
    <property type="match status" value="1"/>
</dbReference>
<comment type="similarity">
    <text evidence="9">Belongs to the NAD synthetase family.</text>
</comment>
<dbReference type="SUPFAM" id="SSF52402">
    <property type="entry name" value="Adenine nucleotide alpha hydrolases-like"/>
    <property type="match status" value="1"/>
</dbReference>
<feature type="binding site" evidence="7">
    <location>
        <position position="502"/>
    </location>
    <ligand>
        <name>deamido-NAD(+)</name>
        <dbReference type="ChEBI" id="CHEBI:58437"/>
        <note>ligand shared between two neighboring subunits</note>
    </ligand>
</feature>
<dbReference type="GO" id="GO:0009435">
    <property type="term" value="P:NAD+ biosynthetic process"/>
    <property type="evidence" value="ECO:0007669"/>
    <property type="project" value="UniProtKB-UniRule"/>
</dbReference>
<sequence>MTRILLAQINPLVGAIAANTEAMLAVIAQYGESHDLIVFPELALTGYPPEDLLFRDTFFSRTESALDTLAKACTHTHVLVGHPRREGRECFNSATLLGNGKRLGHYDKQHLPNDGVFDEKRYFTPGADTPFVFTLGTHRVGVCICEDFWQKQPVARLVEKGIDTLVCINASPFDTQKHAKRLALAREHAAHAINVLYVNLAGGQDELVFDGQSFSMNKEGLILAHAPAFATDCLSLTLGKNGFEGTCVPALDTEACLYEALKCGLRDYVEKNRFPGVLLGLSGGIDSALTLAIAVDALGKGRVHAVIMPSRHTAEMSIEDAILEADALGCRYTILPIEPAFVTLTETLAPAFIGKQVDITEENLQARIRGVLLMALSNKSGNMVLVTSNKSETAVGYATLYGDMAGGFAPLKDVCKTEVYALAAFRNRISQVIPERVITRAPSAELAPNQTDQDSLPDYPLLDAILKAHVEENASIETLIARGFPAEDVEHVVRLIARNEYKRRQSAPGVRVSPRAFGRDWRYPITCGF</sequence>
<protein>
    <recommendedName>
        <fullName evidence="7 8">Glutamine-dependent NAD(+) synthetase</fullName>
        <ecNumber evidence="7 8">6.3.5.1</ecNumber>
    </recommendedName>
    <alternativeName>
        <fullName evidence="7 8">NAD(+) synthase [glutamine-hydrolyzing]</fullName>
    </alternativeName>
</protein>
<dbReference type="EC" id="6.3.5.1" evidence="7 8"/>
<dbReference type="Proteomes" id="UP000054785">
    <property type="component" value="Unassembled WGS sequence"/>
</dbReference>
<evidence type="ECO:0000256" key="4">
    <source>
        <dbReference type="ARBA" id="ARBA00022741"/>
    </source>
</evidence>
<dbReference type="HAMAP" id="MF_02090">
    <property type="entry name" value="NadE_glutamine_dep"/>
    <property type="match status" value="1"/>
</dbReference>
<evidence type="ECO:0000256" key="5">
    <source>
        <dbReference type="ARBA" id="ARBA00022840"/>
    </source>
</evidence>
<evidence type="ECO:0000313" key="10">
    <source>
        <dbReference type="EMBL" id="KTD01572.1"/>
    </source>
</evidence>
<dbReference type="EMBL" id="LNYC01000027">
    <property type="protein sequence ID" value="KTD01572.1"/>
    <property type="molecule type" value="Genomic_DNA"/>
</dbReference>
<comment type="catalytic activity">
    <reaction evidence="7 8">
        <text>deamido-NAD(+) + L-glutamine + ATP + H2O = L-glutamate + AMP + diphosphate + NAD(+) + H(+)</text>
        <dbReference type="Rhea" id="RHEA:24384"/>
        <dbReference type="ChEBI" id="CHEBI:15377"/>
        <dbReference type="ChEBI" id="CHEBI:15378"/>
        <dbReference type="ChEBI" id="CHEBI:29985"/>
        <dbReference type="ChEBI" id="CHEBI:30616"/>
        <dbReference type="ChEBI" id="CHEBI:33019"/>
        <dbReference type="ChEBI" id="CHEBI:57540"/>
        <dbReference type="ChEBI" id="CHEBI:58359"/>
        <dbReference type="ChEBI" id="CHEBI:58437"/>
        <dbReference type="ChEBI" id="CHEBI:456215"/>
        <dbReference type="EC" id="6.3.5.1"/>
    </reaction>
</comment>
<feature type="binding site" evidence="7">
    <location>
        <position position="171"/>
    </location>
    <ligand>
        <name>L-glutamine</name>
        <dbReference type="ChEBI" id="CHEBI:58359"/>
    </ligand>
</feature>
<evidence type="ECO:0000256" key="8">
    <source>
        <dbReference type="PIRNR" id="PIRNR006630"/>
    </source>
</evidence>
<dbReference type="InterPro" id="IPR003694">
    <property type="entry name" value="NAD_synthase"/>
</dbReference>
<dbReference type="GO" id="GO:0003952">
    <property type="term" value="F:NAD+ synthase (glutamine-hydrolyzing) activity"/>
    <property type="evidence" value="ECO:0007669"/>
    <property type="project" value="UniProtKB-UniRule"/>
</dbReference>
<evidence type="ECO:0000313" key="11">
    <source>
        <dbReference type="Proteomes" id="UP000054785"/>
    </source>
</evidence>
<dbReference type="InterPro" id="IPR003010">
    <property type="entry name" value="C-N_Hydrolase"/>
</dbReference>
<comment type="pathway">
    <text evidence="1 7 8">Cofactor biosynthesis; NAD(+) biosynthesis; NAD(+) from deamido-NAD(+) (L-Gln route): step 1/1.</text>
</comment>
<dbReference type="GO" id="GO:0005737">
    <property type="term" value="C:cytoplasm"/>
    <property type="evidence" value="ECO:0007669"/>
    <property type="project" value="InterPro"/>
</dbReference>
<organism evidence="10 11">
    <name type="scientific">Legionella geestiana</name>
    <dbReference type="NCBI Taxonomy" id="45065"/>
    <lineage>
        <taxon>Bacteria</taxon>
        <taxon>Pseudomonadati</taxon>
        <taxon>Pseudomonadota</taxon>
        <taxon>Gammaproteobacteria</taxon>
        <taxon>Legionellales</taxon>
        <taxon>Legionellaceae</taxon>
        <taxon>Legionella</taxon>
    </lineage>
</organism>
<gene>
    <name evidence="7 10" type="primary">nadE</name>
    <name evidence="10" type="ORF">Lgee_0841</name>
</gene>
<name>A0A0W0U0L5_9GAMM</name>
<dbReference type="NCBIfam" id="TIGR00552">
    <property type="entry name" value="nadE"/>
    <property type="match status" value="1"/>
</dbReference>
<dbReference type="CDD" id="cd07570">
    <property type="entry name" value="GAT_Gln-NAD-synth"/>
    <property type="match status" value="1"/>
</dbReference>
<feature type="binding site" evidence="7">
    <location>
        <position position="363"/>
    </location>
    <ligand>
        <name>deamido-NAD(+)</name>
        <dbReference type="ChEBI" id="CHEBI:58437"/>
        <note>ligand shared between two neighboring subunits</note>
    </ligand>
</feature>
<keyword evidence="5 7" id="KW-0067">ATP-binding</keyword>
<dbReference type="SUPFAM" id="SSF56317">
    <property type="entry name" value="Carbon-nitrogen hydrolase"/>
    <property type="match status" value="1"/>
</dbReference>
<dbReference type="GO" id="GO:0005524">
    <property type="term" value="F:ATP binding"/>
    <property type="evidence" value="ECO:0007669"/>
    <property type="project" value="UniProtKB-UniRule"/>
</dbReference>
<dbReference type="InterPro" id="IPR014445">
    <property type="entry name" value="Gln-dep_NAD_synthase"/>
</dbReference>
<evidence type="ECO:0000256" key="9">
    <source>
        <dbReference type="RuleBase" id="RU003811"/>
    </source>
</evidence>
<dbReference type="PIRSF" id="PIRSF006630">
    <property type="entry name" value="NADS_GAT"/>
    <property type="match status" value="1"/>
</dbReference>
<dbReference type="GO" id="GO:0008795">
    <property type="term" value="F:NAD+ synthase activity"/>
    <property type="evidence" value="ECO:0007669"/>
    <property type="project" value="UniProtKB-UniRule"/>
</dbReference>
<evidence type="ECO:0000256" key="6">
    <source>
        <dbReference type="ARBA" id="ARBA00023027"/>
    </source>
</evidence>
<dbReference type="CDD" id="cd00553">
    <property type="entry name" value="NAD_synthase"/>
    <property type="match status" value="1"/>
</dbReference>
<dbReference type="PROSITE" id="PS50263">
    <property type="entry name" value="CN_HYDROLASE"/>
    <property type="match status" value="1"/>
</dbReference>
<comment type="caution">
    <text evidence="7">Lacks conserved residue(s) required for the propagation of feature annotation.</text>
</comment>
<dbReference type="GO" id="GO:0004359">
    <property type="term" value="F:glutaminase activity"/>
    <property type="evidence" value="ECO:0007669"/>
    <property type="project" value="InterPro"/>
</dbReference>
<dbReference type="OrthoDB" id="9760188at2"/>
<keyword evidence="4 7" id="KW-0547">Nucleotide-binding</keyword>
<evidence type="ECO:0000256" key="7">
    <source>
        <dbReference type="HAMAP-Rule" id="MF_02090"/>
    </source>
</evidence>
<comment type="similarity">
    <text evidence="2 7 8">In the C-terminal section; belongs to the NAD synthetase family.</text>
</comment>
<feature type="active site" description="Proton acceptor; for glutaminase activity" evidence="7">
    <location>
        <position position="41"/>
    </location>
</feature>